<evidence type="ECO:0000256" key="12">
    <source>
        <dbReference type="RuleBase" id="RU003857"/>
    </source>
</evidence>
<dbReference type="Gene3D" id="1.10.287.70">
    <property type="match status" value="1"/>
</dbReference>
<feature type="transmembrane region" description="Helical" evidence="14">
    <location>
        <begin position="286"/>
        <end position="307"/>
    </location>
</feature>
<evidence type="ECO:0000256" key="13">
    <source>
        <dbReference type="SAM" id="MobiDB-lite"/>
    </source>
</evidence>
<comment type="similarity">
    <text evidence="2 12">Belongs to the two pore domain potassium channel (TC 1.A.1.8) family.</text>
</comment>
<evidence type="ECO:0000256" key="11">
    <source>
        <dbReference type="ARBA" id="ARBA00023303"/>
    </source>
</evidence>
<evidence type="ECO:0000256" key="14">
    <source>
        <dbReference type="SAM" id="Phobius"/>
    </source>
</evidence>
<comment type="caution">
    <text evidence="16">The sequence shown here is derived from an EMBL/GenBank/DDBJ whole genome shotgun (WGS) entry which is preliminary data.</text>
</comment>
<feature type="compositionally biased region" description="Basic and acidic residues" evidence="13">
    <location>
        <begin position="374"/>
        <end position="398"/>
    </location>
</feature>
<dbReference type="InterPro" id="IPR013099">
    <property type="entry name" value="K_chnl_dom"/>
</dbReference>
<dbReference type="SUPFAM" id="SSF81324">
    <property type="entry name" value="Voltage-gated potassium channels"/>
    <property type="match status" value="2"/>
</dbReference>
<evidence type="ECO:0000256" key="8">
    <source>
        <dbReference type="ARBA" id="ARBA00022989"/>
    </source>
</evidence>
<dbReference type="Pfam" id="PF07885">
    <property type="entry name" value="Ion_trans_2"/>
    <property type="match status" value="2"/>
</dbReference>
<protein>
    <recommendedName>
        <fullName evidence="15">Potassium channel domain-containing protein</fullName>
    </recommendedName>
</protein>
<feature type="transmembrane region" description="Helical" evidence="14">
    <location>
        <begin position="260"/>
        <end position="280"/>
    </location>
</feature>
<reference evidence="16 17" key="1">
    <citation type="submission" date="2024-01" db="EMBL/GenBank/DDBJ databases">
        <title>The genome of the rayed Mediterranean limpet Patella caerulea (Linnaeus, 1758).</title>
        <authorList>
            <person name="Anh-Thu Weber A."/>
            <person name="Halstead-Nussloch G."/>
        </authorList>
    </citation>
    <scope>NUCLEOTIDE SEQUENCE [LARGE SCALE GENOMIC DNA]</scope>
    <source>
        <strain evidence="16">AATW-2023a</strain>
        <tissue evidence="16">Whole specimen</tissue>
    </source>
</reference>
<gene>
    <name evidence="16" type="ORF">SNE40_017552</name>
</gene>
<keyword evidence="11 12" id="KW-0407">Ion channel</keyword>
<evidence type="ECO:0000256" key="5">
    <source>
        <dbReference type="ARBA" id="ARBA00022692"/>
    </source>
</evidence>
<dbReference type="GO" id="GO:0030322">
    <property type="term" value="P:stabilization of membrane potential"/>
    <property type="evidence" value="ECO:0007669"/>
    <property type="project" value="TreeGrafter"/>
</dbReference>
<evidence type="ECO:0000256" key="2">
    <source>
        <dbReference type="ARBA" id="ARBA00006666"/>
    </source>
</evidence>
<evidence type="ECO:0000256" key="9">
    <source>
        <dbReference type="ARBA" id="ARBA00023065"/>
    </source>
</evidence>
<dbReference type="GO" id="GO:0022841">
    <property type="term" value="F:potassium ion leak channel activity"/>
    <property type="evidence" value="ECO:0007669"/>
    <property type="project" value="TreeGrafter"/>
</dbReference>
<feature type="domain" description="Potassium channel" evidence="15">
    <location>
        <begin position="268"/>
        <end position="340"/>
    </location>
</feature>
<evidence type="ECO:0000256" key="1">
    <source>
        <dbReference type="ARBA" id="ARBA00004141"/>
    </source>
</evidence>
<keyword evidence="17" id="KW-1185">Reference proteome</keyword>
<feature type="region of interest" description="Disordered" evidence="13">
    <location>
        <begin position="374"/>
        <end position="474"/>
    </location>
</feature>
<keyword evidence="8 14" id="KW-1133">Transmembrane helix</keyword>
<feature type="compositionally biased region" description="Basic and acidic residues" evidence="13">
    <location>
        <begin position="434"/>
        <end position="444"/>
    </location>
</feature>
<dbReference type="Proteomes" id="UP001347796">
    <property type="component" value="Unassembled WGS sequence"/>
</dbReference>
<evidence type="ECO:0000313" key="17">
    <source>
        <dbReference type="Proteomes" id="UP001347796"/>
    </source>
</evidence>
<dbReference type="InterPro" id="IPR003092">
    <property type="entry name" value="2pore_dom_K_chnl_TASK"/>
</dbReference>
<keyword evidence="7" id="KW-0630">Potassium</keyword>
<feature type="domain" description="Potassium channel" evidence="15">
    <location>
        <begin position="138"/>
        <end position="197"/>
    </location>
</feature>
<keyword evidence="9 12" id="KW-0406">Ion transport</keyword>
<evidence type="ECO:0000259" key="15">
    <source>
        <dbReference type="Pfam" id="PF07885"/>
    </source>
</evidence>
<feature type="compositionally biased region" description="Basic residues" evidence="13">
    <location>
        <begin position="406"/>
        <end position="421"/>
    </location>
</feature>
<dbReference type="GO" id="GO:0015271">
    <property type="term" value="F:outward rectifier potassium channel activity"/>
    <property type="evidence" value="ECO:0007669"/>
    <property type="project" value="TreeGrafter"/>
</dbReference>
<evidence type="ECO:0000256" key="7">
    <source>
        <dbReference type="ARBA" id="ARBA00022958"/>
    </source>
</evidence>
<keyword evidence="5 12" id="KW-0812">Transmembrane</keyword>
<evidence type="ECO:0000256" key="6">
    <source>
        <dbReference type="ARBA" id="ARBA00022826"/>
    </source>
</evidence>
<organism evidence="16 17">
    <name type="scientific">Patella caerulea</name>
    <name type="common">Rayed Mediterranean limpet</name>
    <dbReference type="NCBI Taxonomy" id="87958"/>
    <lineage>
        <taxon>Eukaryota</taxon>
        <taxon>Metazoa</taxon>
        <taxon>Spiralia</taxon>
        <taxon>Lophotrochozoa</taxon>
        <taxon>Mollusca</taxon>
        <taxon>Gastropoda</taxon>
        <taxon>Patellogastropoda</taxon>
        <taxon>Patelloidea</taxon>
        <taxon>Patellidae</taxon>
        <taxon>Patella</taxon>
    </lineage>
</organism>
<evidence type="ECO:0000256" key="10">
    <source>
        <dbReference type="ARBA" id="ARBA00023136"/>
    </source>
</evidence>
<sequence length="474" mass="53552">MTEGSVTMESMESSYIQTSTATLQAAKFPVNTCWGKFVTGLKTIYSWVSSLVGLLLLLVVYTVIGAFIFRAIEAPHEKLEKKNIIVERKEMIEVLVNITKAAHGLNDSEMTKDVAERLTNYELTIYDAYKNGITTISTEHKWNIWTALFYCGTIYTTIGYGHISPATDLGRVLTIIYAVIGIPLALIALADIGRKFTVGLKFVYAFVRQVYYWKCCNRVRTRHRLDITDAAAGTKVANGTEVRPGVKVYFGYEISTEFNIPIFVVAFIILLYLFLGAGMYTLWEDWTYLEAIYFVFISISTIGFGDVIPAHPKFFLLSSVYVFIGLSLISMSINVAIEFFNQQIGKAKVNLGKASGRAREKAVEKIHDVNRTLTKARDRMHDIGKKRSFEEHEKDSPERQLNNGYKIRHKDITKGGNHKGSPRADNHKNNQRGDSFEEHEKYSPERQLNNGHKIRHKDIPKGDNHIGSPGADDH</sequence>
<dbReference type="EMBL" id="JAZGQO010000011">
    <property type="protein sequence ID" value="KAK6174236.1"/>
    <property type="molecule type" value="Genomic_DNA"/>
</dbReference>
<dbReference type="AlphaFoldDB" id="A0AAN8PM45"/>
<feature type="transmembrane region" description="Helical" evidence="14">
    <location>
        <begin position="169"/>
        <end position="192"/>
    </location>
</feature>
<feature type="transmembrane region" description="Helical" evidence="14">
    <location>
        <begin position="44"/>
        <end position="72"/>
    </location>
</feature>
<evidence type="ECO:0000256" key="4">
    <source>
        <dbReference type="ARBA" id="ARBA00022538"/>
    </source>
</evidence>
<dbReference type="GO" id="GO:0005886">
    <property type="term" value="C:plasma membrane"/>
    <property type="evidence" value="ECO:0007669"/>
    <property type="project" value="TreeGrafter"/>
</dbReference>
<evidence type="ECO:0000256" key="3">
    <source>
        <dbReference type="ARBA" id="ARBA00022448"/>
    </source>
</evidence>
<dbReference type="PANTHER" id="PTHR11003">
    <property type="entry name" value="POTASSIUM CHANNEL, SUBFAMILY K"/>
    <property type="match status" value="1"/>
</dbReference>
<keyword evidence="3 12" id="KW-0813">Transport</keyword>
<dbReference type="PRINTS" id="PR01095">
    <property type="entry name" value="TASKCHANNEL"/>
</dbReference>
<accession>A0AAN8PM45</accession>
<feature type="transmembrane region" description="Helical" evidence="14">
    <location>
        <begin position="142"/>
        <end position="163"/>
    </location>
</feature>
<name>A0AAN8PM45_PATCE</name>
<feature type="transmembrane region" description="Helical" evidence="14">
    <location>
        <begin position="314"/>
        <end position="337"/>
    </location>
</feature>
<comment type="subcellular location">
    <subcellularLocation>
        <location evidence="1">Membrane</location>
        <topology evidence="1">Multi-pass membrane protein</topology>
    </subcellularLocation>
</comment>
<evidence type="ECO:0000313" key="16">
    <source>
        <dbReference type="EMBL" id="KAK6174236.1"/>
    </source>
</evidence>
<dbReference type="PRINTS" id="PR01333">
    <property type="entry name" value="2POREKCHANEL"/>
</dbReference>
<keyword evidence="6" id="KW-0631">Potassium channel</keyword>
<keyword evidence="4" id="KW-0633">Potassium transport</keyword>
<dbReference type="PANTHER" id="PTHR11003:SF335">
    <property type="entry name" value="POTASSIUM CHANNEL DOMAIN-CONTAINING PROTEIN"/>
    <property type="match status" value="1"/>
</dbReference>
<dbReference type="InterPro" id="IPR003280">
    <property type="entry name" value="2pore_dom_K_chnl"/>
</dbReference>
<proteinExistence type="inferred from homology"/>
<keyword evidence="10 14" id="KW-0472">Membrane</keyword>